<gene>
    <name evidence="1" type="ORF">C8F04DRAFT_1248322</name>
</gene>
<dbReference type="AlphaFoldDB" id="A0AAD6TIR5"/>
<sequence>MPAPAVYAPPAVKAPFTTIGIHKAPTHLTREAFHANIHALADAHLGLPAGNNILKFQLILPNDRLDEPIKNLGLPAPQLLALTMVDCETPDHLAEFFRHQDVAKSVSAAPEFQNDAVLFSADPGVKINHGSQEDSLIAGGIFRRPVGIPGEQFYQTLDQFADAFCALPTAQNNALKYTMWMGNETAANIVETPGVPVTRDPVVVVVFEITSIEGAMEIAGDAELKELAMGLEKSGVLGDAYWFCADIVTKCDRS</sequence>
<keyword evidence="2" id="KW-1185">Reference proteome</keyword>
<reference evidence="1" key="1">
    <citation type="submission" date="2023-03" db="EMBL/GenBank/DDBJ databases">
        <title>Massive genome expansion in bonnet fungi (Mycena s.s.) driven by repeated elements and novel gene families across ecological guilds.</title>
        <authorList>
            <consortium name="Lawrence Berkeley National Laboratory"/>
            <person name="Harder C.B."/>
            <person name="Miyauchi S."/>
            <person name="Viragh M."/>
            <person name="Kuo A."/>
            <person name="Thoen E."/>
            <person name="Andreopoulos B."/>
            <person name="Lu D."/>
            <person name="Skrede I."/>
            <person name="Drula E."/>
            <person name="Henrissat B."/>
            <person name="Morin E."/>
            <person name="Kohler A."/>
            <person name="Barry K."/>
            <person name="LaButti K."/>
            <person name="Morin E."/>
            <person name="Salamov A."/>
            <person name="Lipzen A."/>
            <person name="Mereny Z."/>
            <person name="Hegedus B."/>
            <person name="Baldrian P."/>
            <person name="Stursova M."/>
            <person name="Weitz H."/>
            <person name="Taylor A."/>
            <person name="Grigoriev I.V."/>
            <person name="Nagy L.G."/>
            <person name="Martin F."/>
            <person name="Kauserud H."/>
        </authorList>
    </citation>
    <scope>NUCLEOTIDE SEQUENCE</scope>
    <source>
        <strain evidence="1">CBHHK200</strain>
    </source>
</reference>
<evidence type="ECO:0000313" key="2">
    <source>
        <dbReference type="Proteomes" id="UP001218188"/>
    </source>
</evidence>
<proteinExistence type="predicted"/>
<protein>
    <submittedName>
        <fullName evidence="1">Uncharacterized protein</fullName>
    </submittedName>
</protein>
<dbReference type="EMBL" id="JARJCM010000003">
    <property type="protein sequence ID" value="KAJ7046061.1"/>
    <property type="molecule type" value="Genomic_DNA"/>
</dbReference>
<organism evidence="1 2">
    <name type="scientific">Mycena alexandri</name>
    <dbReference type="NCBI Taxonomy" id="1745969"/>
    <lineage>
        <taxon>Eukaryota</taxon>
        <taxon>Fungi</taxon>
        <taxon>Dikarya</taxon>
        <taxon>Basidiomycota</taxon>
        <taxon>Agaricomycotina</taxon>
        <taxon>Agaricomycetes</taxon>
        <taxon>Agaricomycetidae</taxon>
        <taxon>Agaricales</taxon>
        <taxon>Marasmiineae</taxon>
        <taxon>Mycenaceae</taxon>
        <taxon>Mycena</taxon>
    </lineage>
</organism>
<accession>A0AAD6TIR5</accession>
<dbReference type="Proteomes" id="UP001218188">
    <property type="component" value="Unassembled WGS sequence"/>
</dbReference>
<evidence type="ECO:0000313" key="1">
    <source>
        <dbReference type="EMBL" id="KAJ7046061.1"/>
    </source>
</evidence>
<comment type="caution">
    <text evidence="1">The sequence shown here is derived from an EMBL/GenBank/DDBJ whole genome shotgun (WGS) entry which is preliminary data.</text>
</comment>
<name>A0AAD6TIR5_9AGAR</name>